<name>A0A1I7ANJ7_9BACT</name>
<evidence type="ECO:0000313" key="1">
    <source>
        <dbReference type="EMBL" id="SFT76512.1"/>
    </source>
</evidence>
<sequence length="378" mass="43266">MKKLLPFLALTFFAACTEKPSSGSSLSETESTNILENLTFSIDTLMVDTGDDFINFAPIFSTSSSPDGHYFYLIDKDLKLQKIDLDAMKIISSFSFEKDGPNRLVHSINFQAIGDGYFYFPLSPPYPQIFDANGNKIKRFKMDLDKIVEGYPIDGRSLIIRIIPDPKRGGLYSMPMNNEYNTHFLAVIDSLGGRTNLLELSEFKKANKFEIRGKGLKSMEQVSIQYFNDLVLISCTVGNAIYVYDLRLDSLSYREFPHELVPLEKTGEVKSFVGSKSEFDEEIKKRATKISYRNFIWDEKSQRYFRFASRALSVPIEGEKAEMEIFLCAYSKDLKLIGETRLEGLSNVPRMPFFKDGKLYSDVNVEDELGFEIFRFNF</sequence>
<evidence type="ECO:0000313" key="2">
    <source>
        <dbReference type="Proteomes" id="UP000199673"/>
    </source>
</evidence>
<evidence type="ECO:0008006" key="3">
    <source>
        <dbReference type="Google" id="ProtNLM"/>
    </source>
</evidence>
<dbReference type="RefSeq" id="WP_091692604.1">
    <property type="nucleotide sequence ID" value="NZ_FPBF01000002.1"/>
</dbReference>
<accession>A0A1I7ANJ7</accession>
<protein>
    <recommendedName>
        <fullName evidence="3">TolB-like 6-blade propeller-like</fullName>
    </recommendedName>
</protein>
<gene>
    <name evidence="1" type="ORF">SAMN04489724_2098</name>
</gene>
<dbReference type="Proteomes" id="UP000199673">
    <property type="component" value="Unassembled WGS sequence"/>
</dbReference>
<dbReference type="InterPro" id="IPR025316">
    <property type="entry name" value="DUF4221"/>
</dbReference>
<proteinExistence type="predicted"/>
<dbReference type="OrthoDB" id="833511at2"/>
<reference evidence="2" key="1">
    <citation type="submission" date="2016-10" db="EMBL/GenBank/DDBJ databases">
        <authorList>
            <person name="Varghese N."/>
            <person name="Submissions S."/>
        </authorList>
    </citation>
    <scope>NUCLEOTIDE SEQUENCE [LARGE SCALE GENOMIC DNA]</scope>
    <source>
        <strain evidence="2">DSM 23445</strain>
    </source>
</reference>
<organism evidence="1 2">
    <name type="scientific">Algoriphagus locisalis</name>
    <dbReference type="NCBI Taxonomy" id="305507"/>
    <lineage>
        <taxon>Bacteria</taxon>
        <taxon>Pseudomonadati</taxon>
        <taxon>Bacteroidota</taxon>
        <taxon>Cytophagia</taxon>
        <taxon>Cytophagales</taxon>
        <taxon>Cyclobacteriaceae</taxon>
        <taxon>Algoriphagus</taxon>
    </lineage>
</organism>
<dbReference type="SUPFAM" id="SSF63829">
    <property type="entry name" value="Calcium-dependent phosphotriesterase"/>
    <property type="match status" value="1"/>
</dbReference>
<dbReference type="AlphaFoldDB" id="A0A1I7ANJ7"/>
<dbReference type="Pfam" id="PF13970">
    <property type="entry name" value="DUF4221"/>
    <property type="match status" value="1"/>
</dbReference>
<dbReference type="STRING" id="305507.SAMN04489724_2098"/>
<dbReference type="EMBL" id="FPBF01000002">
    <property type="protein sequence ID" value="SFT76512.1"/>
    <property type="molecule type" value="Genomic_DNA"/>
</dbReference>
<dbReference type="PROSITE" id="PS51257">
    <property type="entry name" value="PROKAR_LIPOPROTEIN"/>
    <property type="match status" value="1"/>
</dbReference>
<keyword evidence="2" id="KW-1185">Reference proteome</keyword>